<dbReference type="EMBL" id="JASCZI010121185">
    <property type="protein sequence ID" value="MED6160383.1"/>
    <property type="molecule type" value="Genomic_DNA"/>
</dbReference>
<evidence type="ECO:0000256" key="1">
    <source>
        <dbReference type="SAM" id="MobiDB-lite"/>
    </source>
</evidence>
<proteinExistence type="predicted"/>
<accession>A0ABU6UL62</accession>
<feature type="region of interest" description="Disordered" evidence="1">
    <location>
        <begin position="1"/>
        <end position="58"/>
    </location>
</feature>
<feature type="compositionally biased region" description="Basic and acidic residues" evidence="1">
    <location>
        <begin position="13"/>
        <end position="24"/>
    </location>
</feature>
<protein>
    <submittedName>
        <fullName evidence="2">Uncharacterized protein</fullName>
    </submittedName>
</protein>
<evidence type="ECO:0000313" key="2">
    <source>
        <dbReference type="EMBL" id="MED6160383.1"/>
    </source>
</evidence>
<name>A0ABU6UL62_9FABA</name>
<keyword evidence="3" id="KW-1185">Reference proteome</keyword>
<comment type="caution">
    <text evidence="2">The sequence shown here is derived from an EMBL/GenBank/DDBJ whole genome shotgun (WGS) entry which is preliminary data.</text>
</comment>
<sequence>MGLERGLGLRTYDLGEREIREKKGSRPPLPPPLLERSHHHRSSTSTASPASFSSSSVSLGPNLPPSSYASVHVVVSFTGSTSSVAQASSIAGKRKETTPRDVAALTISAPPPVSRRRSPTPILPFASSLTHQTISLFYSVTLSAPPPSPCFAQASSVASPLTAIFTGRTALRRSFSIFNSSLQLFHHFQSSFIFF</sequence>
<dbReference type="Proteomes" id="UP001341840">
    <property type="component" value="Unassembled WGS sequence"/>
</dbReference>
<reference evidence="2 3" key="1">
    <citation type="journal article" date="2023" name="Plants (Basel)">
        <title>Bridging the Gap: Combining Genomics and Transcriptomics Approaches to Understand Stylosanthes scabra, an Orphan Legume from the Brazilian Caatinga.</title>
        <authorList>
            <person name="Ferreira-Neto J.R.C."/>
            <person name="da Silva M.D."/>
            <person name="Binneck E."/>
            <person name="de Melo N.F."/>
            <person name="da Silva R.H."/>
            <person name="de Melo A.L.T.M."/>
            <person name="Pandolfi V."/>
            <person name="Bustamante F.O."/>
            <person name="Brasileiro-Vidal A.C."/>
            <person name="Benko-Iseppon A.M."/>
        </authorList>
    </citation>
    <scope>NUCLEOTIDE SEQUENCE [LARGE SCALE GENOMIC DNA]</scope>
    <source>
        <tissue evidence="2">Leaves</tissue>
    </source>
</reference>
<organism evidence="2 3">
    <name type="scientific">Stylosanthes scabra</name>
    <dbReference type="NCBI Taxonomy" id="79078"/>
    <lineage>
        <taxon>Eukaryota</taxon>
        <taxon>Viridiplantae</taxon>
        <taxon>Streptophyta</taxon>
        <taxon>Embryophyta</taxon>
        <taxon>Tracheophyta</taxon>
        <taxon>Spermatophyta</taxon>
        <taxon>Magnoliopsida</taxon>
        <taxon>eudicotyledons</taxon>
        <taxon>Gunneridae</taxon>
        <taxon>Pentapetalae</taxon>
        <taxon>rosids</taxon>
        <taxon>fabids</taxon>
        <taxon>Fabales</taxon>
        <taxon>Fabaceae</taxon>
        <taxon>Papilionoideae</taxon>
        <taxon>50 kb inversion clade</taxon>
        <taxon>dalbergioids sensu lato</taxon>
        <taxon>Dalbergieae</taxon>
        <taxon>Pterocarpus clade</taxon>
        <taxon>Stylosanthes</taxon>
    </lineage>
</organism>
<gene>
    <name evidence="2" type="ORF">PIB30_051008</name>
</gene>
<evidence type="ECO:0000313" key="3">
    <source>
        <dbReference type="Proteomes" id="UP001341840"/>
    </source>
</evidence>
<feature type="compositionally biased region" description="Low complexity" evidence="1">
    <location>
        <begin position="43"/>
        <end position="58"/>
    </location>
</feature>